<sequence length="41" mass="4883">MQRPFWRFGGVVLWTWRDPLMPCSVAKHVIFGHDFALHIDD</sequence>
<protein>
    <submittedName>
        <fullName evidence="1">Uncharacterized protein</fullName>
    </submittedName>
</protein>
<accession>A0A286RIP0</accession>
<dbReference type="AlphaFoldDB" id="A0A286RIP0"/>
<keyword evidence="2" id="KW-1185">Reference proteome</keyword>
<reference evidence="1 2" key="1">
    <citation type="journal article" name="Front. Microbiol.">
        <title>Sugar Metabolism of the First Thermophilic Planctomycete Thermogutta terrifontis: Comparative Genomic and Transcriptomic Approaches.</title>
        <authorList>
            <person name="Elcheninov A.G."/>
            <person name="Menzel P."/>
            <person name="Gudbergsdottir S.R."/>
            <person name="Slesarev A.I."/>
            <person name="Kadnikov V.V."/>
            <person name="Krogh A."/>
            <person name="Bonch-Osmolovskaya E.A."/>
            <person name="Peng X."/>
            <person name="Kublanov I.V."/>
        </authorList>
    </citation>
    <scope>NUCLEOTIDE SEQUENCE [LARGE SCALE GENOMIC DNA]</scope>
    <source>
        <strain evidence="1 2">R1</strain>
    </source>
</reference>
<dbReference type="Proteomes" id="UP000215086">
    <property type="component" value="Chromosome"/>
</dbReference>
<gene>
    <name evidence="1" type="ORF">THTE_3204</name>
</gene>
<proteinExistence type="predicted"/>
<evidence type="ECO:0000313" key="2">
    <source>
        <dbReference type="Proteomes" id="UP000215086"/>
    </source>
</evidence>
<name>A0A286RIP0_9BACT</name>
<evidence type="ECO:0000313" key="1">
    <source>
        <dbReference type="EMBL" id="ASV75806.1"/>
    </source>
</evidence>
<organism evidence="1 2">
    <name type="scientific">Thermogutta terrifontis</name>
    <dbReference type="NCBI Taxonomy" id="1331910"/>
    <lineage>
        <taxon>Bacteria</taxon>
        <taxon>Pseudomonadati</taxon>
        <taxon>Planctomycetota</taxon>
        <taxon>Planctomycetia</taxon>
        <taxon>Pirellulales</taxon>
        <taxon>Thermoguttaceae</taxon>
        <taxon>Thermogutta</taxon>
    </lineage>
</organism>
<dbReference type="EMBL" id="CP018477">
    <property type="protein sequence ID" value="ASV75806.1"/>
    <property type="molecule type" value="Genomic_DNA"/>
</dbReference>
<dbReference type="KEGG" id="ttf:THTE_3204"/>